<dbReference type="PANTHER" id="PTHR47654">
    <property type="entry name" value="ZN(II)2CYS6 TRANSCRIPTION FACTOR (EUROFUNG)-RELATED"/>
    <property type="match status" value="1"/>
</dbReference>
<reference evidence="7 8" key="1">
    <citation type="journal article" date="2018" name="Front. Microbiol.">
        <title>Genomic and genetic insights into a cosmopolitan fungus, Paecilomyces variotii (Eurotiales).</title>
        <authorList>
            <person name="Urquhart A.S."/>
            <person name="Mondo S.J."/>
            <person name="Makela M.R."/>
            <person name="Hane J.K."/>
            <person name="Wiebenga A."/>
            <person name="He G."/>
            <person name="Mihaltcheva S."/>
            <person name="Pangilinan J."/>
            <person name="Lipzen A."/>
            <person name="Barry K."/>
            <person name="de Vries R.P."/>
            <person name="Grigoriev I.V."/>
            <person name="Idnurm A."/>
        </authorList>
    </citation>
    <scope>NUCLEOTIDE SEQUENCE [LARGE SCALE GENOMIC DNA]</scope>
    <source>
        <strain evidence="7 8">CBS 101075</strain>
    </source>
</reference>
<dbReference type="GO" id="GO:0003677">
    <property type="term" value="F:DNA binding"/>
    <property type="evidence" value="ECO:0007669"/>
    <property type="project" value="UniProtKB-KW"/>
</dbReference>
<organism evidence="7 8">
    <name type="scientific">Byssochlamys spectabilis</name>
    <name type="common">Paecilomyces variotii</name>
    <dbReference type="NCBI Taxonomy" id="264951"/>
    <lineage>
        <taxon>Eukaryota</taxon>
        <taxon>Fungi</taxon>
        <taxon>Dikarya</taxon>
        <taxon>Ascomycota</taxon>
        <taxon>Pezizomycotina</taxon>
        <taxon>Eurotiomycetes</taxon>
        <taxon>Eurotiomycetidae</taxon>
        <taxon>Eurotiales</taxon>
        <taxon>Thermoascaceae</taxon>
        <taxon>Paecilomyces</taxon>
    </lineage>
</organism>
<evidence type="ECO:0000256" key="2">
    <source>
        <dbReference type="ARBA" id="ARBA00023125"/>
    </source>
</evidence>
<keyword evidence="3" id="KW-0804">Transcription</keyword>
<proteinExistence type="predicted"/>
<dbReference type="InterPro" id="IPR053230">
    <property type="entry name" value="Trans_reg_galc"/>
</dbReference>
<feature type="domain" description="Zn(2)-C6 fungal-type" evidence="6">
    <location>
        <begin position="34"/>
        <end position="64"/>
    </location>
</feature>
<evidence type="ECO:0000313" key="8">
    <source>
        <dbReference type="Proteomes" id="UP000283841"/>
    </source>
</evidence>
<dbReference type="InterPro" id="IPR001138">
    <property type="entry name" value="Zn2Cys6_DnaBD"/>
</dbReference>
<evidence type="ECO:0000313" key="7">
    <source>
        <dbReference type="EMBL" id="RWQ93051.1"/>
    </source>
</evidence>
<dbReference type="RefSeq" id="XP_028482696.1">
    <property type="nucleotide sequence ID" value="XM_028631311.1"/>
</dbReference>
<evidence type="ECO:0000256" key="4">
    <source>
        <dbReference type="ARBA" id="ARBA00023242"/>
    </source>
</evidence>
<dbReference type="GeneID" id="39600588"/>
<dbReference type="VEuPathDB" id="FungiDB:C8Q69DRAFT_477319"/>
<keyword evidence="4" id="KW-0539">Nucleus</keyword>
<keyword evidence="8" id="KW-1185">Reference proteome</keyword>
<keyword evidence="1" id="KW-0805">Transcription regulation</keyword>
<evidence type="ECO:0000256" key="5">
    <source>
        <dbReference type="SAM" id="MobiDB-lite"/>
    </source>
</evidence>
<dbReference type="Pfam" id="PF00172">
    <property type="entry name" value="Zn_clus"/>
    <property type="match status" value="1"/>
</dbReference>
<protein>
    <recommendedName>
        <fullName evidence="6">Zn(2)-C6 fungal-type domain-containing protein</fullName>
    </recommendedName>
</protein>
<dbReference type="SUPFAM" id="SSF57701">
    <property type="entry name" value="Zn2/Cys6 DNA-binding domain"/>
    <property type="match status" value="1"/>
</dbReference>
<dbReference type="EMBL" id="RCNU01000011">
    <property type="protein sequence ID" value="RWQ93051.1"/>
    <property type="molecule type" value="Genomic_DNA"/>
</dbReference>
<dbReference type="SMART" id="SM00066">
    <property type="entry name" value="GAL4"/>
    <property type="match status" value="1"/>
</dbReference>
<evidence type="ECO:0000259" key="6">
    <source>
        <dbReference type="PROSITE" id="PS50048"/>
    </source>
</evidence>
<dbReference type="InterPro" id="IPR036864">
    <property type="entry name" value="Zn2-C6_fun-type_DNA-bd_sf"/>
</dbReference>
<dbReference type="GO" id="GO:0000981">
    <property type="term" value="F:DNA-binding transcription factor activity, RNA polymerase II-specific"/>
    <property type="evidence" value="ECO:0007669"/>
    <property type="project" value="InterPro"/>
</dbReference>
<dbReference type="GO" id="GO:0008270">
    <property type="term" value="F:zinc ion binding"/>
    <property type="evidence" value="ECO:0007669"/>
    <property type="project" value="InterPro"/>
</dbReference>
<keyword evidence="2" id="KW-0238">DNA-binding</keyword>
<sequence>MAYSRSKIPIPRLHTRSESLSDHTPPQRRRASRACQSCRARKAKCDEGWPACGQCKDSHVQCVYTGGKREERNRRFELLSRKEAEYEAVLSHISLASTDPLSRLAAQTVLEKFSPDKMVLNPPTVPPDVGASTCDPLSSYVIDDAPQQPLAQPIGYIGNPFPSFSQVNDGSHGPVNDLGLGLEASTIGTEPGHRVSSTASMTYLDPNFAFVNDLDAAHFLT</sequence>
<evidence type="ECO:0000256" key="1">
    <source>
        <dbReference type="ARBA" id="ARBA00023015"/>
    </source>
</evidence>
<dbReference type="CDD" id="cd00067">
    <property type="entry name" value="GAL4"/>
    <property type="match status" value="1"/>
</dbReference>
<dbReference type="Gene3D" id="4.10.240.10">
    <property type="entry name" value="Zn(2)-C6 fungal-type DNA-binding domain"/>
    <property type="match status" value="1"/>
</dbReference>
<feature type="region of interest" description="Disordered" evidence="5">
    <location>
        <begin position="1"/>
        <end position="33"/>
    </location>
</feature>
<dbReference type="PROSITE" id="PS00463">
    <property type="entry name" value="ZN2_CY6_FUNGAL_1"/>
    <property type="match status" value="1"/>
</dbReference>
<accession>A0A443HMM4</accession>
<name>A0A443HMM4_BYSSP</name>
<dbReference type="PROSITE" id="PS50048">
    <property type="entry name" value="ZN2_CY6_FUNGAL_2"/>
    <property type="match status" value="1"/>
</dbReference>
<evidence type="ECO:0000256" key="3">
    <source>
        <dbReference type="ARBA" id="ARBA00023163"/>
    </source>
</evidence>
<comment type="caution">
    <text evidence="7">The sequence shown here is derived from an EMBL/GenBank/DDBJ whole genome shotgun (WGS) entry which is preliminary data.</text>
</comment>
<dbReference type="PANTHER" id="PTHR47654:SF5">
    <property type="entry name" value="TRANSCRIPTION FACTOR DOMAIN-CONTAINING PROTEIN"/>
    <property type="match status" value="1"/>
</dbReference>
<dbReference type="AlphaFoldDB" id="A0A443HMM4"/>
<gene>
    <name evidence="7" type="ORF">C8Q69DRAFT_477319</name>
</gene>
<dbReference type="Proteomes" id="UP000283841">
    <property type="component" value="Unassembled WGS sequence"/>
</dbReference>